<dbReference type="EMBL" id="JARJCN010000038">
    <property type="protein sequence ID" value="KAJ7084462.1"/>
    <property type="molecule type" value="Genomic_DNA"/>
</dbReference>
<evidence type="ECO:0000256" key="1">
    <source>
        <dbReference type="SAM" id="MobiDB-lite"/>
    </source>
</evidence>
<proteinExistence type="predicted"/>
<organism evidence="2 3">
    <name type="scientific">Mycena belliarum</name>
    <dbReference type="NCBI Taxonomy" id="1033014"/>
    <lineage>
        <taxon>Eukaryota</taxon>
        <taxon>Fungi</taxon>
        <taxon>Dikarya</taxon>
        <taxon>Basidiomycota</taxon>
        <taxon>Agaricomycotina</taxon>
        <taxon>Agaricomycetes</taxon>
        <taxon>Agaricomycetidae</taxon>
        <taxon>Agaricales</taxon>
        <taxon>Marasmiineae</taxon>
        <taxon>Mycenaceae</taxon>
        <taxon>Mycena</taxon>
    </lineage>
</organism>
<dbReference type="AlphaFoldDB" id="A0AAD6U0A1"/>
<gene>
    <name evidence="2" type="ORF">B0H15DRAFT_951663</name>
</gene>
<reference evidence="2" key="1">
    <citation type="submission" date="2023-03" db="EMBL/GenBank/DDBJ databases">
        <title>Massive genome expansion in bonnet fungi (Mycena s.s.) driven by repeated elements and novel gene families across ecological guilds.</title>
        <authorList>
            <consortium name="Lawrence Berkeley National Laboratory"/>
            <person name="Harder C.B."/>
            <person name="Miyauchi S."/>
            <person name="Viragh M."/>
            <person name="Kuo A."/>
            <person name="Thoen E."/>
            <person name="Andreopoulos B."/>
            <person name="Lu D."/>
            <person name="Skrede I."/>
            <person name="Drula E."/>
            <person name="Henrissat B."/>
            <person name="Morin E."/>
            <person name="Kohler A."/>
            <person name="Barry K."/>
            <person name="LaButti K."/>
            <person name="Morin E."/>
            <person name="Salamov A."/>
            <person name="Lipzen A."/>
            <person name="Mereny Z."/>
            <person name="Hegedus B."/>
            <person name="Baldrian P."/>
            <person name="Stursova M."/>
            <person name="Weitz H."/>
            <person name="Taylor A."/>
            <person name="Grigoriev I.V."/>
            <person name="Nagy L.G."/>
            <person name="Martin F."/>
            <person name="Kauserud H."/>
        </authorList>
    </citation>
    <scope>NUCLEOTIDE SEQUENCE</scope>
    <source>
        <strain evidence="2">CBHHK173m</strain>
    </source>
</reference>
<dbReference type="Proteomes" id="UP001222325">
    <property type="component" value="Unassembled WGS sequence"/>
</dbReference>
<protein>
    <submittedName>
        <fullName evidence="2">Uncharacterized protein</fullName>
    </submittedName>
</protein>
<evidence type="ECO:0000313" key="2">
    <source>
        <dbReference type="EMBL" id="KAJ7084462.1"/>
    </source>
</evidence>
<name>A0AAD6U0A1_9AGAR</name>
<evidence type="ECO:0000313" key="3">
    <source>
        <dbReference type="Proteomes" id="UP001222325"/>
    </source>
</evidence>
<comment type="caution">
    <text evidence="2">The sequence shown here is derived from an EMBL/GenBank/DDBJ whole genome shotgun (WGS) entry which is preliminary data.</text>
</comment>
<sequence length="423" mass="45275">MPPKRTRQSSTAPDEPTKRTRIDTTRSEPLSPVTDMSDTEPGAAADTTCGSVLSDAVPAACAASTVQDDETSTAATVTVTTVAPPVSDLTESAAVAALRRLGVEPGAVVGADAKTLNAILSTLLQAKVDGVASISTAKSLDSAAEVITPSITAEIAGVASAAHVEVNVVEPDKSEALKVLTDMGVTASRVAHWSATEMKRLSVVLGWADTDNNIYSITKVPTNKDWGIAAPFNDTSNVLCLEGTSKEVTIWIAGEVSAQYFFDNEGYPAQRPGFAVQPMDDHVADLCKTQLHELSMPTGSSKVAEQMGPGQVKASRWMNERGKKGQPSKTFEFKAVYDARKYLRDKCLLQQLSVGQLQLHDIVVMELRIQRYPVREDGPADATKGKRRAMDKWQAYYDLQAIYKFKDAAGAVVPKASVAVFEI</sequence>
<feature type="compositionally biased region" description="Basic and acidic residues" evidence="1">
    <location>
        <begin position="15"/>
        <end position="26"/>
    </location>
</feature>
<keyword evidence="3" id="KW-1185">Reference proteome</keyword>
<feature type="region of interest" description="Disordered" evidence="1">
    <location>
        <begin position="1"/>
        <end position="47"/>
    </location>
</feature>
<accession>A0AAD6U0A1</accession>